<evidence type="ECO:0000313" key="2">
    <source>
        <dbReference type="Proteomes" id="UP000790377"/>
    </source>
</evidence>
<evidence type="ECO:0000313" key="1">
    <source>
        <dbReference type="EMBL" id="KAH7912361.1"/>
    </source>
</evidence>
<name>A0ACB8AHD7_9AGAM</name>
<sequence length="135" mass="14951">MAHSLSPECTPLKHAYDSCFNTWFEAYLDPHPTNPSASSSHKSTSPQSTPLNATSQAAYAKAQAAEFEARCGRVWREYRACVMKAVHEKGLGELLEQARAENPLKTPPDVRRLRVSANELGMSVLGWAGLEMFKE</sequence>
<organism evidence="1 2">
    <name type="scientific">Hygrophoropsis aurantiaca</name>
    <dbReference type="NCBI Taxonomy" id="72124"/>
    <lineage>
        <taxon>Eukaryota</taxon>
        <taxon>Fungi</taxon>
        <taxon>Dikarya</taxon>
        <taxon>Basidiomycota</taxon>
        <taxon>Agaricomycotina</taxon>
        <taxon>Agaricomycetes</taxon>
        <taxon>Agaricomycetidae</taxon>
        <taxon>Boletales</taxon>
        <taxon>Coniophorineae</taxon>
        <taxon>Hygrophoropsidaceae</taxon>
        <taxon>Hygrophoropsis</taxon>
    </lineage>
</organism>
<dbReference type="EMBL" id="MU267653">
    <property type="protein sequence ID" value="KAH7912361.1"/>
    <property type="molecule type" value="Genomic_DNA"/>
</dbReference>
<protein>
    <submittedName>
        <fullName evidence="1">Uncharacterized protein</fullName>
    </submittedName>
</protein>
<reference evidence="1" key="1">
    <citation type="journal article" date="2021" name="New Phytol.">
        <title>Evolutionary innovations through gain and loss of genes in the ectomycorrhizal Boletales.</title>
        <authorList>
            <person name="Wu G."/>
            <person name="Miyauchi S."/>
            <person name="Morin E."/>
            <person name="Kuo A."/>
            <person name="Drula E."/>
            <person name="Varga T."/>
            <person name="Kohler A."/>
            <person name="Feng B."/>
            <person name="Cao Y."/>
            <person name="Lipzen A."/>
            <person name="Daum C."/>
            <person name="Hundley H."/>
            <person name="Pangilinan J."/>
            <person name="Johnson J."/>
            <person name="Barry K."/>
            <person name="LaButti K."/>
            <person name="Ng V."/>
            <person name="Ahrendt S."/>
            <person name="Min B."/>
            <person name="Choi I.G."/>
            <person name="Park H."/>
            <person name="Plett J.M."/>
            <person name="Magnuson J."/>
            <person name="Spatafora J.W."/>
            <person name="Nagy L.G."/>
            <person name="Henrissat B."/>
            <person name="Grigoriev I.V."/>
            <person name="Yang Z.L."/>
            <person name="Xu J."/>
            <person name="Martin F.M."/>
        </authorList>
    </citation>
    <scope>NUCLEOTIDE SEQUENCE</scope>
    <source>
        <strain evidence="1">ATCC 28755</strain>
    </source>
</reference>
<dbReference type="Proteomes" id="UP000790377">
    <property type="component" value="Unassembled WGS sequence"/>
</dbReference>
<gene>
    <name evidence="1" type="ORF">BJ138DRAFT_1100332</name>
</gene>
<comment type="caution">
    <text evidence="1">The sequence shown here is derived from an EMBL/GenBank/DDBJ whole genome shotgun (WGS) entry which is preliminary data.</text>
</comment>
<accession>A0ACB8AHD7</accession>
<proteinExistence type="predicted"/>
<keyword evidence="2" id="KW-1185">Reference proteome</keyword>